<keyword evidence="5 13" id="KW-1003">Cell membrane</keyword>
<evidence type="ECO:0000256" key="13">
    <source>
        <dbReference type="HAMAP-Rule" id="MF_01810"/>
    </source>
</evidence>
<evidence type="ECO:0000259" key="16">
    <source>
        <dbReference type="Pfam" id="PF14849"/>
    </source>
</evidence>
<evidence type="ECO:0000256" key="14">
    <source>
        <dbReference type="SAM" id="MobiDB-lite"/>
    </source>
</evidence>
<dbReference type="InterPro" id="IPR038221">
    <property type="entry name" value="YidC_periplasmic_sf"/>
</dbReference>
<keyword evidence="8 13" id="KW-1133">Transmembrane helix</keyword>
<dbReference type="PANTHER" id="PTHR12428">
    <property type="entry name" value="OXA1"/>
    <property type="match status" value="1"/>
</dbReference>
<evidence type="ECO:0000256" key="2">
    <source>
        <dbReference type="ARBA" id="ARBA00010527"/>
    </source>
</evidence>
<dbReference type="CDD" id="cd20070">
    <property type="entry name" value="5TM_YidC_Alb3"/>
    <property type="match status" value="1"/>
</dbReference>
<feature type="domain" description="Membrane insertase YidC N-terminal" evidence="16">
    <location>
        <begin position="67"/>
        <end position="350"/>
    </location>
</feature>
<evidence type="ECO:0000256" key="8">
    <source>
        <dbReference type="ARBA" id="ARBA00022989"/>
    </source>
</evidence>
<evidence type="ECO:0000313" key="20">
    <source>
        <dbReference type="Proteomes" id="UP000295794"/>
    </source>
</evidence>
<dbReference type="AlphaFoldDB" id="A0A377SVL4"/>
<dbReference type="Proteomes" id="UP000255108">
    <property type="component" value="Unassembled WGS sequence"/>
</dbReference>
<dbReference type="InterPro" id="IPR028053">
    <property type="entry name" value="Membr_insert_YidC_N"/>
</dbReference>
<proteinExistence type="inferred from homology"/>
<dbReference type="InterPro" id="IPR047196">
    <property type="entry name" value="YidC_ALB_C"/>
</dbReference>
<gene>
    <name evidence="13 17" type="primary">yidC</name>
    <name evidence="18" type="ORF">EV682_10725</name>
    <name evidence="17" type="ORF">NCTC11159_03583</name>
</gene>
<dbReference type="Proteomes" id="UP000295794">
    <property type="component" value="Unassembled WGS sequence"/>
</dbReference>
<evidence type="ECO:0000313" key="17">
    <source>
        <dbReference type="EMBL" id="STR45037.1"/>
    </source>
</evidence>
<keyword evidence="4 13" id="KW-0813">Transport</keyword>
<feature type="compositionally biased region" description="Low complexity" evidence="14">
    <location>
        <begin position="43"/>
        <end position="57"/>
    </location>
</feature>
<dbReference type="GO" id="GO:0032977">
    <property type="term" value="F:membrane insertase activity"/>
    <property type="evidence" value="ECO:0007669"/>
    <property type="project" value="InterPro"/>
</dbReference>
<evidence type="ECO:0000313" key="18">
    <source>
        <dbReference type="EMBL" id="TCU85515.1"/>
    </source>
</evidence>
<evidence type="ECO:0000256" key="1">
    <source>
        <dbReference type="ARBA" id="ARBA00004429"/>
    </source>
</evidence>
<evidence type="ECO:0000256" key="11">
    <source>
        <dbReference type="ARBA" id="ARBA00033245"/>
    </source>
</evidence>
<dbReference type="Pfam" id="PF02096">
    <property type="entry name" value="60KD_IMP"/>
    <property type="match status" value="1"/>
</dbReference>
<comment type="similarity">
    <text evidence="2 13">Belongs to the OXA1/ALB3/YidC family. Type 1 subfamily.</text>
</comment>
<evidence type="ECO:0000256" key="7">
    <source>
        <dbReference type="ARBA" id="ARBA00022927"/>
    </source>
</evidence>
<evidence type="ECO:0000256" key="9">
    <source>
        <dbReference type="ARBA" id="ARBA00023136"/>
    </source>
</evidence>
<dbReference type="RefSeq" id="WP_115228758.1">
    <property type="nucleotide sequence ID" value="NZ_CAWOLO010000007.1"/>
</dbReference>
<dbReference type="InterPro" id="IPR001708">
    <property type="entry name" value="YidC/ALB3/OXA1/COX18"/>
</dbReference>
<dbReference type="EMBL" id="SMBT01000007">
    <property type="protein sequence ID" value="TCU85515.1"/>
    <property type="molecule type" value="Genomic_DNA"/>
</dbReference>
<dbReference type="NCBIfam" id="NF002352">
    <property type="entry name" value="PRK01318.1-3"/>
    <property type="match status" value="1"/>
</dbReference>
<dbReference type="PRINTS" id="PR00701">
    <property type="entry name" value="60KDINNERMP"/>
</dbReference>
<dbReference type="PRINTS" id="PR01900">
    <property type="entry name" value="YIDCPROTEIN"/>
</dbReference>
<name>A0A377SVL4_9NEIS</name>
<keyword evidence="7 13" id="KW-0653">Protein transport</keyword>
<keyword evidence="20" id="KW-1185">Reference proteome</keyword>
<dbReference type="OrthoDB" id="9780552at2"/>
<dbReference type="CDD" id="cd19961">
    <property type="entry name" value="EcYidC-like_peri"/>
    <property type="match status" value="1"/>
</dbReference>
<dbReference type="PANTHER" id="PTHR12428:SF65">
    <property type="entry name" value="CYTOCHROME C OXIDASE ASSEMBLY PROTEIN COX18, MITOCHONDRIAL"/>
    <property type="match status" value="1"/>
</dbReference>
<dbReference type="EMBL" id="UGHR01000003">
    <property type="protein sequence ID" value="STR45037.1"/>
    <property type="molecule type" value="Genomic_DNA"/>
</dbReference>
<feature type="transmembrane region" description="Helical" evidence="13">
    <location>
        <begin position="6"/>
        <end position="23"/>
    </location>
</feature>
<keyword evidence="6 13" id="KW-0812">Transmembrane</keyword>
<dbReference type="GO" id="GO:0051205">
    <property type="term" value="P:protein insertion into membrane"/>
    <property type="evidence" value="ECO:0007669"/>
    <property type="project" value="TreeGrafter"/>
</dbReference>
<protein>
    <recommendedName>
        <fullName evidence="3 13">Membrane protein insertase YidC</fullName>
    </recommendedName>
    <alternativeName>
        <fullName evidence="12 13">Foldase YidC</fullName>
    </alternativeName>
    <alternativeName>
        <fullName evidence="11 13">Membrane integrase YidC</fullName>
    </alternativeName>
    <alternativeName>
        <fullName evidence="13">Membrane protein YidC</fullName>
    </alternativeName>
</protein>
<dbReference type="NCBIfam" id="TIGR03593">
    <property type="entry name" value="yidC_nterm"/>
    <property type="match status" value="1"/>
</dbReference>
<comment type="subcellular location">
    <subcellularLocation>
        <location evidence="1">Cell inner membrane</location>
        <topology evidence="1">Multi-pass membrane protein</topology>
    </subcellularLocation>
    <subcellularLocation>
        <location evidence="13">Cell membrane</location>
        <topology evidence="13">Multi-pass membrane protein</topology>
    </subcellularLocation>
</comment>
<reference evidence="18 20" key="2">
    <citation type="submission" date="2019-03" db="EMBL/GenBank/DDBJ databases">
        <title>Genomic Encyclopedia of Type Strains, Phase IV (KMG-IV): sequencing the most valuable type-strain genomes for metagenomic binning, comparative biology and taxonomic classification.</title>
        <authorList>
            <person name="Goeker M."/>
        </authorList>
    </citation>
    <scope>NUCLEOTIDE SEQUENCE [LARGE SCALE GENOMIC DNA]</scope>
    <source>
        <strain evidence="18 20">DSM 3764</strain>
    </source>
</reference>
<evidence type="ECO:0000256" key="10">
    <source>
        <dbReference type="ARBA" id="ARBA00023186"/>
    </source>
</evidence>
<dbReference type="HAMAP" id="MF_01810">
    <property type="entry name" value="YidC_type1"/>
    <property type="match status" value="1"/>
</dbReference>
<feature type="transmembrane region" description="Helical" evidence="13">
    <location>
        <begin position="362"/>
        <end position="383"/>
    </location>
</feature>
<feature type="transmembrane region" description="Helical" evidence="13">
    <location>
        <begin position="504"/>
        <end position="526"/>
    </location>
</feature>
<reference evidence="17 19" key="1">
    <citation type="submission" date="2018-06" db="EMBL/GenBank/DDBJ databases">
        <authorList>
            <consortium name="Pathogen Informatics"/>
            <person name="Doyle S."/>
        </authorList>
    </citation>
    <scope>NUCLEOTIDE SEQUENCE [LARGE SCALE GENOMIC DNA]</scope>
    <source>
        <strain evidence="17 19">NCTC11159</strain>
    </source>
</reference>
<evidence type="ECO:0000256" key="3">
    <source>
        <dbReference type="ARBA" id="ARBA00015325"/>
    </source>
</evidence>
<keyword evidence="10 13" id="KW-0143">Chaperone</keyword>
<dbReference type="Pfam" id="PF14849">
    <property type="entry name" value="YidC_periplas"/>
    <property type="match status" value="1"/>
</dbReference>
<evidence type="ECO:0000313" key="19">
    <source>
        <dbReference type="Proteomes" id="UP000255108"/>
    </source>
</evidence>
<dbReference type="NCBIfam" id="NF002353">
    <property type="entry name" value="PRK01318.1-4"/>
    <property type="match status" value="1"/>
</dbReference>
<sequence>MDTKRLILFIALSFGILFFWQKWMEERYPQIKTPATTASATNGATPQAQTTPGQAPQDAGRLQRGQRITVKTDLFNAEIDTNGADLRRVELLKHGMVDNAKKPFALLQDEGEHIYVAQTGLIGEGLPTHKSIFTSTQTAYQLADGQKEVSVRLEATGPDGVKIAKIYTFKRDSYLINVKYELVNGSAKPLTTSAYYRLLRDGKTPEGSGGHMGATTFTGPAVYTDKKKFQKVEFSKLDKGEATYEQAAKDGWVAMLQHYFASAWIVSPTGLPAVGGANGVRYELKKLPDGLYSAGVIVDLPTIAANAKYETSVPLFVGPEETRVLNTVSEGFDLIKDYGIFTIFSKPIFAVLDFIHKMVGNWGWSIILLTMLIKAMFFPLAAASYRSMAKMRKLAPRMEQLKAKHGDDKMKFQQAVMEMYKTEKVNPLGGCLPMLVQIPVFIALYWALLASVELRQAPWIFWITDLSVKDPYYVLPVLMTISMYIQTSLSPPPPDPMQAKMMKIMPLMFSVFFFFFPAGLVVYWVVNNVISIAQQWYITRQIEKADDDQPVKLAKA</sequence>
<evidence type="ECO:0000256" key="12">
    <source>
        <dbReference type="ARBA" id="ARBA00033342"/>
    </source>
</evidence>
<dbReference type="GO" id="GO:0015031">
    <property type="term" value="P:protein transport"/>
    <property type="evidence" value="ECO:0007669"/>
    <property type="project" value="UniProtKB-KW"/>
</dbReference>
<comment type="subunit">
    <text evidence="13">Interacts with the Sec translocase complex via SecD. Specifically interacts with transmembrane segments of nascent integral membrane proteins during membrane integration.</text>
</comment>
<feature type="region of interest" description="Disordered" evidence="14">
    <location>
        <begin position="36"/>
        <end position="62"/>
    </location>
</feature>
<evidence type="ECO:0000256" key="6">
    <source>
        <dbReference type="ARBA" id="ARBA00022692"/>
    </source>
</evidence>
<evidence type="ECO:0000256" key="4">
    <source>
        <dbReference type="ARBA" id="ARBA00022448"/>
    </source>
</evidence>
<keyword evidence="9 13" id="KW-0472">Membrane</keyword>
<dbReference type="NCBIfam" id="TIGR03592">
    <property type="entry name" value="yidC_oxa1_cterm"/>
    <property type="match status" value="1"/>
</dbReference>
<dbReference type="GO" id="GO:0005886">
    <property type="term" value="C:plasma membrane"/>
    <property type="evidence" value="ECO:0007669"/>
    <property type="project" value="UniProtKB-SubCell"/>
</dbReference>
<accession>A0A377SVL4</accession>
<comment type="function">
    <text evidence="13">Required for the insertion and/or proper folding and/or complex formation of integral membrane proteins into the membrane. Involved in integration of membrane proteins that insert both dependently and independently of the Sec translocase complex, as well as at least some lipoproteins. Aids folding of multispanning membrane proteins.</text>
</comment>
<dbReference type="InterPro" id="IPR019998">
    <property type="entry name" value="Membr_insert_YidC"/>
</dbReference>
<dbReference type="Gene3D" id="2.70.98.90">
    <property type="match status" value="1"/>
</dbReference>
<evidence type="ECO:0000256" key="5">
    <source>
        <dbReference type="ARBA" id="ARBA00022475"/>
    </source>
</evidence>
<feature type="transmembrane region" description="Helical" evidence="13">
    <location>
        <begin position="427"/>
        <end position="452"/>
    </location>
</feature>
<evidence type="ECO:0000259" key="15">
    <source>
        <dbReference type="Pfam" id="PF02096"/>
    </source>
</evidence>
<dbReference type="InterPro" id="IPR028055">
    <property type="entry name" value="YidC/Oxa/ALB_C"/>
</dbReference>
<organism evidence="17 19">
    <name type="scientific">Iodobacter fluviatilis</name>
    <dbReference type="NCBI Taxonomy" id="537"/>
    <lineage>
        <taxon>Bacteria</taxon>
        <taxon>Pseudomonadati</taxon>
        <taxon>Pseudomonadota</taxon>
        <taxon>Betaproteobacteria</taxon>
        <taxon>Neisseriales</taxon>
        <taxon>Chitinibacteraceae</taxon>
        <taxon>Iodobacter</taxon>
    </lineage>
</organism>
<feature type="domain" description="Membrane insertase YidC/Oxa/ALB C-terminal" evidence="15">
    <location>
        <begin position="362"/>
        <end position="540"/>
    </location>
</feature>